<sequence>MDKFESSIKVIPYPQDKVYAKLSDLRNLEKVKDRIPRDKVKSLTFDTDSVAIAIDPIGKVTLEIIEREPCKTIKFGSPDSPLSFNLWVQLVPVDETTCKTRVTIKVELNILTRNLMKGKLEEAVEKLAAMIASVDYD</sequence>
<dbReference type="Gene3D" id="3.30.530.20">
    <property type="match status" value="1"/>
</dbReference>
<dbReference type="SUPFAM" id="SSF55961">
    <property type="entry name" value="Bet v1-like"/>
    <property type="match status" value="1"/>
</dbReference>
<comment type="caution">
    <text evidence="1">The sequence shown here is derived from an EMBL/GenBank/DDBJ whole genome shotgun (WGS) entry which is preliminary data.</text>
</comment>
<evidence type="ECO:0000313" key="2">
    <source>
        <dbReference type="Proteomes" id="UP000787625"/>
    </source>
</evidence>
<dbReference type="InterPro" id="IPR023393">
    <property type="entry name" value="START-like_dom_sf"/>
</dbReference>
<dbReference type="EMBL" id="DWUP01000026">
    <property type="protein sequence ID" value="HJD52389.1"/>
    <property type="molecule type" value="Genomic_DNA"/>
</dbReference>
<gene>
    <name evidence="1" type="ORF">IAA93_01485</name>
</gene>
<evidence type="ECO:0000313" key="1">
    <source>
        <dbReference type="EMBL" id="HJD52389.1"/>
    </source>
</evidence>
<accession>A0A9D2ZUF1</accession>
<dbReference type="Proteomes" id="UP000787625">
    <property type="component" value="Unassembled WGS sequence"/>
</dbReference>
<reference evidence="1" key="2">
    <citation type="submission" date="2021-04" db="EMBL/GenBank/DDBJ databases">
        <authorList>
            <person name="Gilroy R."/>
        </authorList>
    </citation>
    <scope>NUCLEOTIDE SEQUENCE</scope>
    <source>
        <strain evidence="1">MalCec1-1739</strain>
    </source>
</reference>
<proteinExistence type="predicted"/>
<dbReference type="CDD" id="cd07812">
    <property type="entry name" value="SRPBCC"/>
    <property type="match status" value="1"/>
</dbReference>
<dbReference type="AlphaFoldDB" id="A0A9D2ZUF1"/>
<protein>
    <submittedName>
        <fullName evidence="1">SRPBCC family protein</fullName>
    </submittedName>
</protein>
<name>A0A9D2ZUF1_9BACT</name>
<reference evidence="1" key="1">
    <citation type="journal article" date="2021" name="PeerJ">
        <title>Extensive microbial diversity within the chicken gut microbiome revealed by metagenomics and culture.</title>
        <authorList>
            <person name="Gilroy R."/>
            <person name="Ravi A."/>
            <person name="Getino M."/>
            <person name="Pursley I."/>
            <person name="Horton D.L."/>
            <person name="Alikhan N.F."/>
            <person name="Baker D."/>
            <person name="Gharbi K."/>
            <person name="Hall N."/>
            <person name="Watson M."/>
            <person name="Adriaenssens E.M."/>
            <person name="Foster-Nyarko E."/>
            <person name="Jarju S."/>
            <person name="Secka A."/>
            <person name="Antonio M."/>
            <person name="Oren A."/>
            <person name="Chaudhuri R.R."/>
            <person name="La Ragione R."/>
            <person name="Hildebrand F."/>
            <person name="Pallen M.J."/>
        </authorList>
    </citation>
    <scope>NUCLEOTIDE SEQUENCE</scope>
    <source>
        <strain evidence="1">MalCec1-1739</strain>
    </source>
</reference>
<organism evidence="1 2">
    <name type="scientific">Candidatus Avibacteroides avistercoris</name>
    <dbReference type="NCBI Taxonomy" id="2840690"/>
    <lineage>
        <taxon>Bacteria</taxon>
        <taxon>Pseudomonadati</taxon>
        <taxon>Bacteroidota</taxon>
        <taxon>Bacteroidia</taxon>
        <taxon>Bacteroidales</taxon>
        <taxon>Bacteroidaceae</taxon>
        <taxon>Bacteroidaceae incertae sedis</taxon>
        <taxon>Candidatus Avibacteroides</taxon>
    </lineage>
</organism>